<feature type="transmembrane region" description="Helical" evidence="1">
    <location>
        <begin position="260"/>
        <end position="281"/>
    </location>
</feature>
<feature type="transmembrane region" description="Helical" evidence="1">
    <location>
        <begin position="293"/>
        <end position="312"/>
    </location>
</feature>
<feature type="transmembrane region" description="Helical" evidence="1">
    <location>
        <begin position="108"/>
        <end position="126"/>
    </location>
</feature>
<feature type="domain" description="DUF418" evidence="2">
    <location>
        <begin position="214"/>
        <end position="318"/>
    </location>
</feature>
<reference evidence="4 5" key="1">
    <citation type="submission" date="2019-03" db="EMBL/GenBank/DDBJ databases">
        <authorList>
            <person name="Dong K."/>
        </authorList>
    </citation>
    <scope>NUCLEOTIDE SEQUENCE [LARGE SCALE GENOMIC DNA]</scope>
    <source>
        <strain evidence="5">dk512</strain>
    </source>
</reference>
<organism evidence="4 5">
    <name type="scientific">Microbacterium wangchenii</name>
    <dbReference type="NCBI Taxonomy" id="2541726"/>
    <lineage>
        <taxon>Bacteria</taxon>
        <taxon>Bacillati</taxon>
        <taxon>Actinomycetota</taxon>
        <taxon>Actinomycetes</taxon>
        <taxon>Micrococcales</taxon>
        <taxon>Microbacteriaceae</taxon>
        <taxon>Microbacterium</taxon>
    </lineage>
</organism>
<name>A0ABX5T0N1_9MICO</name>
<feature type="transmembrane region" description="Helical" evidence="1">
    <location>
        <begin position="173"/>
        <end position="191"/>
    </location>
</feature>
<keyword evidence="1" id="KW-0812">Transmembrane</keyword>
<dbReference type="Pfam" id="PF04235">
    <property type="entry name" value="DUF418"/>
    <property type="match status" value="1"/>
</dbReference>
<dbReference type="Pfam" id="PF07786">
    <property type="entry name" value="HGSNAT_cat"/>
    <property type="match status" value="1"/>
</dbReference>
<feature type="transmembrane region" description="Helical" evidence="1">
    <location>
        <begin position="227"/>
        <end position="248"/>
    </location>
</feature>
<keyword evidence="1" id="KW-1133">Transmembrane helix</keyword>
<evidence type="ECO:0000259" key="3">
    <source>
        <dbReference type="Pfam" id="PF07786"/>
    </source>
</evidence>
<dbReference type="PANTHER" id="PTHR30590">
    <property type="entry name" value="INNER MEMBRANE PROTEIN"/>
    <property type="match status" value="1"/>
</dbReference>
<dbReference type="EMBL" id="CP038266">
    <property type="protein sequence ID" value="QBR90624.1"/>
    <property type="molecule type" value="Genomic_DNA"/>
</dbReference>
<dbReference type="InterPro" id="IPR007349">
    <property type="entry name" value="DUF418"/>
</dbReference>
<dbReference type="Proteomes" id="UP000295748">
    <property type="component" value="Chromosome"/>
</dbReference>
<keyword evidence="5" id="KW-1185">Reference proteome</keyword>
<feature type="transmembrane region" description="Helical" evidence="1">
    <location>
        <begin position="30"/>
        <end position="50"/>
    </location>
</feature>
<dbReference type="InterPro" id="IPR052529">
    <property type="entry name" value="Bact_Transport_Assoc"/>
</dbReference>
<evidence type="ECO:0000256" key="1">
    <source>
        <dbReference type="SAM" id="Phobius"/>
    </source>
</evidence>
<feature type="transmembrane region" description="Helical" evidence="1">
    <location>
        <begin position="84"/>
        <end position="101"/>
    </location>
</feature>
<gene>
    <name evidence="4" type="ORF">E4K62_06355</name>
</gene>
<sequence>MIAAHLLVIDAFDPGDPATWIDIANGRSSILFATLAGVSIALVTGGQHPLRGPRRARASARIALRALLLWALGLMLVATGVPVYVILPAYAILFLLSLPFLGLPPRALFLLAAVVGVVMPFLQALWDASPFWSTPDGLTVAALVGWHYPFPVWIAFLLAGMGIGRTDLRSPRTAALLLAAGSAVAAVGYGLDAASGSGVVAEGSSILGAVWTARAHSSGVLEVVGSGGFAIAVIGLCLLVCATPVRWVVVPLRAVGSMPLTAYVAQLAAWAVVAASVLGTPSDLSGFRALQPFWPLTLALVVACTAWALLIGRGPLEAGIARLSTWAVREPARPAGVGRLEG</sequence>
<feature type="transmembrane region" description="Helical" evidence="1">
    <location>
        <begin position="62"/>
        <end position="78"/>
    </location>
</feature>
<feature type="transmembrane region" description="Helical" evidence="1">
    <location>
        <begin position="138"/>
        <end position="161"/>
    </location>
</feature>
<feature type="domain" description="Heparan-alpha-glucosaminide N-acetyltransferase catalytic" evidence="3">
    <location>
        <begin position="21"/>
        <end position="170"/>
    </location>
</feature>
<evidence type="ECO:0000313" key="5">
    <source>
        <dbReference type="Proteomes" id="UP000295748"/>
    </source>
</evidence>
<dbReference type="InterPro" id="IPR012429">
    <property type="entry name" value="HGSNAT_cat"/>
</dbReference>
<keyword evidence="1" id="KW-0472">Membrane</keyword>
<evidence type="ECO:0000259" key="2">
    <source>
        <dbReference type="Pfam" id="PF04235"/>
    </source>
</evidence>
<evidence type="ECO:0000313" key="4">
    <source>
        <dbReference type="EMBL" id="QBR90624.1"/>
    </source>
</evidence>
<proteinExistence type="predicted"/>
<protein>
    <submittedName>
        <fullName evidence="4">DUF1624 domain-containing protein</fullName>
    </submittedName>
</protein>
<dbReference type="PANTHER" id="PTHR30590:SF3">
    <property type="entry name" value="HYPOTHETICAL MEMBRANE SPANNING PROTEIN"/>
    <property type="match status" value="1"/>
</dbReference>
<accession>A0ABX5T0N1</accession>